<evidence type="ECO:0000313" key="4">
    <source>
        <dbReference type="EMBL" id="CAF4406602.1"/>
    </source>
</evidence>
<dbReference type="Proteomes" id="UP000677228">
    <property type="component" value="Unassembled WGS sequence"/>
</dbReference>
<organism evidence="3 6">
    <name type="scientific">Didymodactylos carnosus</name>
    <dbReference type="NCBI Taxonomy" id="1234261"/>
    <lineage>
        <taxon>Eukaryota</taxon>
        <taxon>Metazoa</taxon>
        <taxon>Spiralia</taxon>
        <taxon>Gnathifera</taxon>
        <taxon>Rotifera</taxon>
        <taxon>Eurotatoria</taxon>
        <taxon>Bdelloidea</taxon>
        <taxon>Philodinida</taxon>
        <taxon>Philodinidae</taxon>
        <taxon>Didymodactylos</taxon>
    </lineage>
</organism>
<dbReference type="Proteomes" id="UP000681722">
    <property type="component" value="Unassembled WGS sequence"/>
</dbReference>
<evidence type="ECO:0000313" key="2">
    <source>
        <dbReference type="EMBL" id="CAF1598964.1"/>
    </source>
</evidence>
<feature type="non-terminal residue" evidence="3">
    <location>
        <position position="91"/>
    </location>
</feature>
<sequence>AGKKTIANRTSKRATPLSAGGGATAAQVNNGKKASVVKAASPKRRPAVKNKQCIQTNVDVDTDDTKRKNRLTKSTKAPAQRKPATPRTSNK</sequence>
<dbReference type="EMBL" id="CAJNOK010050151">
    <property type="protein sequence ID" value="CAF1598964.1"/>
    <property type="molecule type" value="Genomic_DNA"/>
</dbReference>
<evidence type="ECO:0000256" key="1">
    <source>
        <dbReference type="SAM" id="MobiDB-lite"/>
    </source>
</evidence>
<feature type="non-terminal residue" evidence="3">
    <location>
        <position position="1"/>
    </location>
</feature>
<name>A0A816FT88_9BILA</name>
<evidence type="ECO:0000313" key="6">
    <source>
        <dbReference type="Proteomes" id="UP000663829"/>
    </source>
</evidence>
<proteinExistence type="predicted"/>
<dbReference type="Proteomes" id="UP000663829">
    <property type="component" value="Unassembled WGS sequence"/>
</dbReference>
<dbReference type="EMBL" id="CAJOBA010073847">
    <property type="protein sequence ID" value="CAF4406602.1"/>
    <property type="molecule type" value="Genomic_DNA"/>
</dbReference>
<gene>
    <name evidence="3" type="ORF">GPM918_LOCUS46141</name>
    <name evidence="2" type="ORF">OVA965_LOCUS41982</name>
    <name evidence="5" type="ORF">SRO942_LOCUS49660</name>
    <name evidence="4" type="ORF">TMI583_LOCUS43765</name>
</gene>
<protein>
    <submittedName>
        <fullName evidence="3">Uncharacterized protein</fullName>
    </submittedName>
</protein>
<feature type="region of interest" description="Disordered" evidence="1">
    <location>
        <begin position="1"/>
        <end position="91"/>
    </location>
</feature>
<dbReference type="AlphaFoldDB" id="A0A816FT88"/>
<evidence type="ECO:0000313" key="3">
    <source>
        <dbReference type="EMBL" id="CAF1665877.1"/>
    </source>
</evidence>
<comment type="caution">
    <text evidence="3">The sequence shown here is derived from an EMBL/GenBank/DDBJ whole genome shotgun (WGS) entry which is preliminary data.</text>
</comment>
<dbReference type="EMBL" id="CAJOBC010134741">
    <property type="protein sequence ID" value="CAF4624861.1"/>
    <property type="molecule type" value="Genomic_DNA"/>
</dbReference>
<reference evidence="3" key="1">
    <citation type="submission" date="2021-02" db="EMBL/GenBank/DDBJ databases">
        <authorList>
            <person name="Nowell W R."/>
        </authorList>
    </citation>
    <scope>NUCLEOTIDE SEQUENCE</scope>
</reference>
<evidence type="ECO:0000313" key="5">
    <source>
        <dbReference type="EMBL" id="CAF4624861.1"/>
    </source>
</evidence>
<accession>A0A816FT88</accession>
<dbReference type="EMBL" id="CAJNOQ010058278">
    <property type="protein sequence ID" value="CAF1665877.1"/>
    <property type="molecule type" value="Genomic_DNA"/>
</dbReference>
<dbReference type="Proteomes" id="UP000682733">
    <property type="component" value="Unassembled WGS sequence"/>
</dbReference>
<keyword evidence="6" id="KW-1185">Reference proteome</keyword>